<dbReference type="EMBL" id="UYRS01018305">
    <property type="protein sequence ID" value="VDK32086.1"/>
    <property type="molecule type" value="Genomic_DNA"/>
</dbReference>
<dbReference type="Proteomes" id="UP000282613">
    <property type="component" value="Unassembled WGS sequence"/>
</dbReference>
<reference evidence="3" key="1">
    <citation type="submission" date="2017-02" db="UniProtKB">
        <authorList>
            <consortium name="WormBaseParasite"/>
        </authorList>
    </citation>
    <scope>IDENTIFICATION</scope>
</reference>
<evidence type="ECO:0000313" key="2">
    <source>
        <dbReference type="Proteomes" id="UP000282613"/>
    </source>
</evidence>
<gene>
    <name evidence="1" type="ORF">TASK_LOCUS3619</name>
</gene>
<organism evidence="3">
    <name type="scientific">Taenia asiatica</name>
    <name type="common">Asian tapeworm</name>
    <dbReference type="NCBI Taxonomy" id="60517"/>
    <lineage>
        <taxon>Eukaryota</taxon>
        <taxon>Metazoa</taxon>
        <taxon>Spiralia</taxon>
        <taxon>Lophotrochozoa</taxon>
        <taxon>Platyhelminthes</taxon>
        <taxon>Cestoda</taxon>
        <taxon>Eucestoda</taxon>
        <taxon>Cyclophyllidea</taxon>
        <taxon>Taeniidae</taxon>
        <taxon>Taenia</taxon>
    </lineage>
</organism>
<accession>A0A0R3W1K3</accession>
<dbReference type="InterPro" id="IPR036770">
    <property type="entry name" value="Ankyrin_rpt-contain_sf"/>
</dbReference>
<dbReference type="AlphaFoldDB" id="A0A0R3W1K3"/>
<evidence type="ECO:0000313" key="3">
    <source>
        <dbReference type="WBParaSite" id="TASK_0000361801-mRNA-1"/>
    </source>
</evidence>
<reference evidence="1 2" key="2">
    <citation type="submission" date="2018-11" db="EMBL/GenBank/DDBJ databases">
        <authorList>
            <consortium name="Pathogen Informatics"/>
        </authorList>
    </citation>
    <scope>NUCLEOTIDE SEQUENCE [LARGE SCALE GENOMIC DNA]</scope>
</reference>
<name>A0A0R3W1K3_TAEAS</name>
<sequence length="363" mass="40615">MEAKLARAVQAIQSSNYSLSTILQLQERGFDFAQLSGQIVCELVARNFGLGLKILLSCGVKLDCVDPASGNSPLILLAAEGLCGPVRCLIGHVPVEHLHHINRSTNSVLSLLLARGHSHCGCLETLLQRFSSSTLIHLKDPCNRVILSVADLLEQIKTSAIDRIAGVFKLWISVNFIDLEDVPVVVRPQAYEVCAMKISILDTETRKKTYELLLQRTIGTVVKDCLSGWTSPQTIRTSTSKCFELFSKLLILGRLNVSFLEDCQREVDAAYSIDRPKPLEASQIRQLDHLQDGLLDAFEPLAPLKLLTILCVRRQLQRAMQSLTERNGNKISESFVFHRQIEELDLPLYLNQMILLQDNIQLY</sequence>
<proteinExistence type="predicted"/>
<dbReference type="OrthoDB" id="6255016at2759"/>
<protein>
    <submittedName>
        <fullName evidence="3">ANK_REP_REGION domain-containing protein</fullName>
    </submittedName>
</protein>
<keyword evidence="2" id="KW-1185">Reference proteome</keyword>
<evidence type="ECO:0000313" key="1">
    <source>
        <dbReference type="EMBL" id="VDK32086.1"/>
    </source>
</evidence>
<dbReference type="WBParaSite" id="TASK_0000361801-mRNA-1">
    <property type="protein sequence ID" value="TASK_0000361801-mRNA-1"/>
    <property type="gene ID" value="TASK_0000361801"/>
</dbReference>
<dbReference type="SUPFAM" id="SSF48403">
    <property type="entry name" value="Ankyrin repeat"/>
    <property type="match status" value="1"/>
</dbReference>